<evidence type="ECO:0000313" key="3">
    <source>
        <dbReference type="Proteomes" id="UP000775213"/>
    </source>
</evidence>
<protein>
    <submittedName>
        <fullName evidence="2">Uncharacterized protein</fullName>
    </submittedName>
</protein>
<dbReference type="PANTHER" id="PTHR48046:SF1">
    <property type="entry name" value="GLYCOSYLTRANSFERASE-RELATED"/>
    <property type="match status" value="1"/>
</dbReference>
<keyword evidence="1" id="KW-0328">Glycosyltransferase</keyword>
<evidence type="ECO:0000313" key="2">
    <source>
        <dbReference type="EMBL" id="KAH0468482.1"/>
    </source>
</evidence>
<dbReference type="EMBL" id="JAGFBR010000004">
    <property type="protein sequence ID" value="KAH0468482.1"/>
    <property type="molecule type" value="Genomic_DNA"/>
</dbReference>
<proteinExistence type="predicted"/>
<reference evidence="2 3" key="1">
    <citation type="journal article" date="2021" name="Hortic Res">
        <title>Chromosome-scale assembly of the Dendrobium chrysotoxum genome enhances the understanding of orchid evolution.</title>
        <authorList>
            <person name="Zhang Y."/>
            <person name="Zhang G.Q."/>
            <person name="Zhang D."/>
            <person name="Liu X.D."/>
            <person name="Xu X.Y."/>
            <person name="Sun W.H."/>
            <person name="Yu X."/>
            <person name="Zhu X."/>
            <person name="Wang Z.W."/>
            <person name="Zhao X."/>
            <person name="Zhong W.Y."/>
            <person name="Chen H."/>
            <person name="Yin W.L."/>
            <person name="Huang T."/>
            <person name="Niu S.C."/>
            <person name="Liu Z.J."/>
        </authorList>
    </citation>
    <scope>NUCLEOTIDE SEQUENCE [LARGE SCALE GENOMIC DNA]</scope>
    <source>
        <strain evidence="2">Lindl</strain>
    </source>
</reference>
<dbReference type="Gene3D" id="3.40.50.2000">
    <property type="entry name" value="Glycogen Phosphorylase B"/>
    <property type="match status" value="2"/>
</dbReference>
<comment type="caution">
    <text evidence="2">The sequence shown here is derived from an EMBL/GenBank/DDBJ whole genome shotgun (WGS) entry which is preliminary data.</text>
</comment>
<name>A0AAV7HKV5_DENCH</name>
<dbReference type="GO" id="GO:0016757">
    <property type="term" value="F:glycosyltransferase activity"/>
    <property type="evidence" value="ECO:0007669"/>
    <property type="project" value="UniProtKB-KW"/>
</dbReference>
<keyword evidence="3" id="KW-1185">Reference proteome</keyword>
<dbReference type="PANTHER" id="PTHR48046">
    <property type="entry name" value="UDP-GLYCOSYLTRANSFERASE 72E1"/>
    <property type="match status" value="1"/>
</dbReference>
<accession>A0AAV7HKV5</accession>
<dbReference type="AlphaFoldDB" id="A0AAV7HKV5"/>
<gene>
    <name evidence="2" type="ORF">IEQ34_003515</name>
</gene>
<sequence>MLEQAKHYRETDGILVNTFNVIKPEAVNLLNKEEPGRPMVYTVGPLIRAHAAACEEGAHCLKWLNSQPTSSVLFVSFGSIGSHSAEQLSELALGLEASGKRFLWVVRSLIDLKSAGSDYFKAWSKDNSLAYFPEGFLERTKKVGLVVPSWAP</sequence>
<dbReference type="SUPFAM" id="SSF53756">
    <property type="entry name" value="UDP-Glycosyltransferase/glycogen phosphorylase"/>
    <property type="match status" value="1"/>
</dbReference>
<evidence type="ECO:0000256" key="1">
    <source>
        <dbReference type="ARBA" id="ARBA00022676"/>
    </source>
</evidence>
<dbReference type="Proteomes" id="UP000775213">
    <property type="component" value="Unassembled WGS sequence"/>
</dbReference>
<organism evidence="2 3">
    <name type="scientific">Dendrobium chrysotoxum</name>
    <name type="common">Orchid</name>
    <dbReference type="NCBI Taxonomy" id="161865"/>
    <lineage>
        <taxon>Eukaryota</taxon>
        <taxon>Viridiplantae</taxon>
        <taxon>Streptophyta</taxon>
        <taxon>Embryophyta</taxon>
        <taxon>Tracheophyta</taxon>
        <taxon>Spermatophyta</taxon>
        <taxon>Magnoliopsida</taxon>
        <taxon>Liliopsida</taxon>
        <taxon>Asparagales</taxon>
        <taxon>Orchidaceae</taxon>
        <taxon>Epidendroideae</taxon>
        <taxon>Malaxideae</taxon>
        <taxon>Dendrobiinae</taxon>
        <taxon>Dendrobium</taxon>
    </lineage>
</organism>
<keyword evidence="1" id="KW-0808">Transferase</keyword>